<evidence type="ECO:0000256" key="3">
    <source>
        <dbReference type="ARBA" id="ARBA00022989"/>
    </source>
</evidence>
<dbReference type="EMBL" id="CP015369">
    <property type="protein sequence ID" value="APT35074.1"/>
    <property type="molecule type" value="Genomic_DNA"/>
</dbReference>
<name>A0AAE8HXF9_9HYPH</name>
<feature type="transmembrane region" description="Helical" evidence="6">
    <location>
        <begin position="32"/>
        <end position="57"/>
    </location>
</feature>
<evidence type="ECO:0000256" key="4">
    <source>
        <dbReference type="ARBA" id="ARBA00023136"/>
    </source>
</evidence>
<evidence type="ECO:0000313" key="7">
    <source>
        <dbReference type="EMBL" id="APT35074.1"/>
    </source>
</evidence>
<evidence type="ECO:0000313" key="8">
    <source>
        <dbReference type="EMBL" id="SFH62481.1"/>
    </source>
</evidence>
<reference evidence="7 9" key="1">
    <citation type="submission" date="2016-04" db="EMBL/GenBank/DDBJ databases">
        <title>Complete genome sequencing and analysis of CBMB27, Methylobacterium phyllosphaerae isolated from leaf tissues of rice (Oryza sativa L.).</title>
        <authorList>
            <person name="Lee Y."/>
            <person name="Hwangbo K."/>
            <person name="Chung H."/>
            <person name="Yoo J."/>
            <person name="Kim K.Y."/>
            <person name="Sa T.M."/>
            <person name="Um Y."/>
            <person name="Madhaiyan M."/>
        </authorList>
    </citation>
    <scope>NUCLEOTIDE SEQUENCE [LARGE SCALE GENOMIC DNA]</scope>
    <source>
        <strain evidence="7 9">CBMB27</strain>
        <plasmid evidence="7 9">CBMB27-p2</plasmid>
    </source>
</reference>
<accession>A0AAE8HXF9</accession>
<dbReference type="InterPro" id="IPR050739">
    <property type="entry name" value="MFP"/>
</dbReference>
<dbReference type="GO" id="GO:0016020">
    <property type="term" value="C:membrane"/>
    <property type="evidence" value="ECO:0007669"/>
    <property type="project" value="UniProtKB-SubCell"/>
</dbReference>
<dbReference type="InterPro" id="IPR022275">
    <property type="entry name" value="NHPM_bacteriocin_SS_HylD"/>
</dbReference>
<evidence type="ECO:0000256" key="2">
    <source>
        <dbReference type="ARBA" id="ARBA00022692"/>
    </source>
</evidence>
<keyword evidence="3 6" id="KW-1133">Transmembrane helix</keyword>
<keyword evidence="4 6" id="KW-0472">Membrane</keyword>
<dbReference type="AlphaFoldDB" id="A0AAE8HXF9"/>
<dbReference type="KEGG" id="mphy:MCBMB27_05783"/>
<evidence type="ECO:0000313" key="10">
    <source>
        <dbReference type="Proteomes" id="UP000199140"/>
    </source>
</evidence>
<evidence type="ECO:0000256" key="1">
    <source>
        <dbReference type="ARBA" id="ARBA00004167"/>
    </source>
</evidence>
<reference evidence="8 10" key="2">
    <citation type="submission" date="2016-10" db="EMBL/GenBank/DDBJ databases">
        <authorList>
            <person name="Varghese N."/>
            <person name="Submissions S."/>
        </authorList>
    </citation>
    <scope>NUCLEOTIDE SEQUENCE [LARGE SCALE GENOMIC DNA]</scope>
    <source>
        <strain evidence="8 10">CBMB27</strain>
    </source>
</reference>
<dbReference type="PANTHER" id="PTHR30386:SF26">
    <property type="entry name" value="TRANSPORT PROTEIN COMB"/>
    <property type="match status" value="1"/>
</dbReference>
<organism evidence="8 10">
    <name type="scientific">Methylobacterium phyllosphaerae</name>
    <dbReference type="NCBI Taxonomy" id="418223"/>
    <lineage>
        <taxon>Bacteria</taxon>
        <taxon>Pseudomonadati</taxon>
        <taxon>Pseudomonadota</taxon>
        <taxon>Alphaproteobacteria</taxon>
        <taxon>Hyphomicrobiales</taxon>
        <taxon>Methylobacteriaceae</taxon>
        <taxon>Methylobacterium</taxon>
    </lineage>
</organism>
<keyword evidence="9" id="KW-1185">Reference proteome</keyword>
<keyword evidence="7" id="KW-0614">Plasmid</keyword>
<evidence type="ECO:0000313" key="9">
    <source>
        <dbReference type="Proteomes" id="UP000185487"/>
    </source>
</evidence>
<dbReference type="Proteomes" id="UP000185487">
    <property type="component" value="Plasmid CBMB27-p2"/>
</dbReference>
<proteinExistence type="predicted"/>
<evidence type="ECO:0000256" key="6">
    <source>
        <dbReference type="SAM" id="Phobius"/>
    </source>
</evidence>
<comment type="subcellular location">
    <subcellularLocation>
        <location evidence="1">Membrane</location>
        <topology evidence="1">Single-pass membrane protein</topology>
    </subcellularLocation>
</comment>
<dbReference type="RefSeq" id="WP_236953039.1">
    <property type="nucleotide sequence ID" value="NZ_CP015369.1"/>
</dbReference>
<protein>
    <submittedName>
        <fullName evidence="8">NHLM bacteriocin system secretion protein</fullName>
    </submittedName>
</protein>
<dbReference type="PANTHER" id="PTHR30386">
    <property type="entry name" value="MEMBRANE FUSION SUBUNIT OF EMRAB-TOLC MULTIDRUG EFFLUX PUMP"/>
    <property type="match status" value="1"/>
</dbReference>
<sequence length="421" mass="45442">MPQDEAPSGSLFRPQVIARLATPQSFDERLQVVSGATTIVLGACLMLVGLTLAWTVLGAVRVTVTGQGVLLREGNAFVEVHAPKAGWVDEIVPVGDEVGPGTLIARLRAPEEQGRVTELQTRLEQLAARRREIVARQAERTRAEIQLAELRRRGFAETQQLNAQRAQELEQLLAAREGLRLAGNSTAERVLDARERLLSAREATVRARTELSSIDTGLLALRTSQAQEVESLDREEHDLEGQLHQATLALALATDVRATEPGQVVMTQATRNALVSAGQPLVTYATGADRLEALVYLPPEAGKQVRPGMSARVSLSNAKREEYGSLVGTVRWVSPVPQSQREITNRLGNPDLARKLAGDSAPIAVAVSLDHRADGGDYLWTSHRGESLALESGMTVTGAITVRSAAPISFAIPALRRWTGL</sequence>
<keyword evidence="5" id="KW-0175">Coiled coil</keyword>
<keyword evidence="2 6" id="KW-0812">Transmembrane</keyword>
<feature type="coiled-coil region" evidence="5">
    <location>
        <begin position="116"/>
        <end position="153"/>
    </location>
</feature>
<dbReference type="EMBL" id="FOPK01000037">
    <property type="protein sequence ID" value="SFH62481.1"/>
    <property type="molecule type" value="Genomic_DNA"/>
</dbReference>
<geneLocation type="plasmid" evidence="7 9">
    <name>CBMB27-p2</name>
</geneLocation>
<evidence type="ECO:0000256" key="5">
    <source>
        <dbReference type="SAM" id="Coils"/>
    </source>
</evidence>
<dbReference type="Proteomes" id="UP000199140">
    <property type="component" value="Unassembled WGS sequence"/>
</dbReference>
<gene>
    <name evidence="7" type="ORF">MCBMB27_05783</name>
    <name evidence="8" type="ORF">SAMN05192567_13727</name>
</gene>
<dbReference type="NCBIfam" id="TIGR03794">
    <property type="entry name" value="NHLM_micro_HlyD"/>
    <property type="match status" value="1"/>
</dbReference>